<comment type="caution">
    <text evidence="12">The sequence shown here is derived from an EMBL/GenBank/DDBJ whole genome shotgun (WGS) entry which is preliminary data.</text>
</comment>
<keyword evidence="4 9" id="KW-0813">Transport</keyword>
<dbReference type="EMBL" id="CAJNOK010007815">
    <property type="protein sequence ID" value="CAF1045438.1"/>
    <property type="molecule type" value="Genomic_DNA"/>
</dbReference>
<feature type="transmembrane region" description="Helical" evidence="9">
    <location>
        <begin position="191"/>
        <end position="215"/>
    </location>
</feature>
<feature type="transmembrane region" description="Helical" evidence="9">
    <location>
        <begin position="364"/>
        <end position="384"/>
    </location>
</feature>
<feature type="transmembrane region" description="Helical" evidence="9">
    <location>
        <begin position="427"/>
        <end position="445"/>
    </location>
</feature>
<feature type="transmembrane region" description="Helical" evidence="9">
    <location>
        <begin position="88"/>
        <end position="105"/>
    </location>
</feature>
<comment type="similarity">
    <text evidence="3 9">Belongs to the riboflavin transporter family.</text>
</comment>
<feature type="transmembrane region" description="Helical" evidence="9">
    <location>
        <begin position="457"/>
        <end position="480"/>
    </location>
</feature>
<comment type="catalytic activity">
    <reaction evidence="1 9">
        <text>riboflavin(in) = riboflavin(out)</text>
        <dbReference type="Rhea" id="RHEA:35015"/>
        <dbReference type="ChEBI" id="CHEBI:57986"/>
    </reaction>
</comment>
<evidence type="ECO:0000256" key="3">
    <source>
        <dbReference type="ARBA" id="ARBA00006366"/>
    </source>
</evidence>
<feature type="transmembrane region" description="Helical" evidence="9">
    <location>
        <begin position="492"/>
        <end position="515"/>
    </location>
</feature>
<keyword evidence="5 9" id="KW-1003">Cell membrane</keyword>
<dbReference type="Proteomes" id="UP000682733">
    <property type="component" value="Unassembled WGS sequence"/>
</dbReference>
<dbReference type="GO" id="GO:0005886">
    <property type="term" value="C:plasma membrane"/>
    <property type="evidence" value="ECO:0007669"/>
    <property type="project" value="UniProtKB-SubCell"/>
</dbReference>
<protein>
    <recommendedName>
        <fullName evidence="9">Riboflavin transporter</fullName>
    </recommendedName>
</protein>
<evidence type="ECO:0000256" key="6">
    <source>
        <dbReference type="ARBA" id="ARBA00022692"/>
    </source>
</evidence>
<dbReference type="EMBL" id="CAJOBA010007827">
    <property type="protein sequence ID" value="CAF3813436.1"/>
    <property type="molecule type" value="Genomic_DNA"/>
</dbReference>
<evidence type="ECO:0000313" key="12">
    <source>
        <dbReference type="EMBL" id="CAF3813436.1"/>
    </source>
</evidence>
<keyword evidence="6 9" id="KW-0812">Transmembrane</keyword>
<keyword evidence="8 9" id="KW-0472">Membrane</keyword>
<dbReference type="PANTHER" id="PTHR12929:SF10">
    <property type="entry name" value="RIBOFLAVIN TRANSPORTER"/>
    <property type="match status" value="1"/>
</dbReference>
<name>A0A8S2JU21_9BILA</name>
<feature type="transmembrane region" description="Helical" evidence="9">
    <location>
        <begin position="283"/>
        <end position="304"/>
    </location>
</feature>
<feature type="transmembrane region" description="Helical" evidence="9">
    <location>
        <begin position="125"/>
        <end position="146"/>
    </location>
</feature>
<organism evidence="12 13">
    <name type="scientific">Didymodactylos carnosus</name>
    <dbReference type="NCBI Taxonomy" id="1234261"/>
    <lineage>
        <taxon>Eukaryota</taxon>
        <taxon>Metazoa</taxon>
        <taxon>Spiralia</taxon>
        <taxon>Gnathifera</taxon>
        <taxon>Rotifera</taxon>
        <taxon>Eurotatoria</taxon>
        <taxon>Bdelloidea</taxon>
        <taxon>Philodinida</taxon>
        <taxon>Philodinidae</taxon>
        <taxon>Didymodactylos</taxon>
    </lineage>
</organism>
<dbReference type="PANTHER" id="PTHR12929">
    <property type="entry name" value="SOLUTE CARRIER FAMILY 52"/>
    <property type="match status" value="1"/>
</dbReference>
<sequence>MTHLESGHESASNDVGLLGFSEQKLVGSNGTLESKHSVTISAKDFKLYAADICWLIGLIMALEQESMLKPEHEDNNNKAKNYNTHKSVFIYICVVCFGIGTWLDLNGVWIQIPLIVDKVPEGWEFSAYLGLMSNLANIGPLSVVLLRRSINKSTAYEVPANFSILTVGVVALLALSFLWDKSAYFLKQRRSIWMLVLCFWLAVVDCTSSVTFAPFMSRYQPLYLNGLFTGEGLSSLLPALLAIIQGVGGESKCVQQLVWNETTNQTVNITVKEPTSPRFTVRTYFLCITALMCLSFVSFIILVLTKTGKHKTPGSHTQKTNDHVSEKRQPNEQNGTTNQSLSNKNEDWKLDTQQPPHFWYSEHGLFLICIFWISFVLLGCIPSINTYSLYPYGIKTFHWTIILCQFTYPLLSLFVTVTPQMPPRGCYVLTAIGSLFSIYIFVTAVTSPCSPLVDKPIGKIIISTVWILVYLIFYYVRIVLGNHFRLLTGHRGLFWYGAFTQLGAFTGAILIYILVIATKVFREREVCVTYDCRF</sequence>
<evidence type="ECO:0000256" key="8">
    <source>
        <dbReference type="ARBA" id="ARBA00023136"/>
    </source>
</evidence>
<evidence type="ECO:0000256" key="2">
    <source>
        <dbReference type="ARBA" id="ARBA00004651"/>
    </source>
</evidence>
<proteinExistence type="inferred from homology"/>
<feature type="transmembrane region" description="Helical" evidence="9">
    <location>
        <begin position="396"/>
        <end position="415"/>
    </location>
</feature>
<dbReference type="InterPro" id="IPR009357">
    <property type="entry name" value="Riboflavin_transptr"/>
</dbReference>
<evidence type="ECO:0000256" key="4">
    <source>
        <dbReference type="ARBA" id="ARBA00022448"/>
    </source>
</evidence>
<feature type="compositionally biased region" description="Basic and acidic residues" evidence="10">
    <location>
        <begin position="319"/>
        <end position="330"/>
    </location>
</feature>
<evidence type="ECO:0000256" key="10">
    <source>
        <dbReference type="SAM" id="MobiDB-lite"/>
    </source>
</evidence>
<keyword evidence="7 9" id="KW-1133">Transmembrane helix</keyword>
<feature type="transmembrane region" description="Helical" evidence="9">
    <location>
        <begin position="222"/>
        <end position="244"/>
    </location>
</feature>
<evidence type="ECO:0000256" key="5">
    <source>
        <dbReference type="ARBA" id="ARBA00022475"/>
    </source>
</evidence>
<comment type="function">
    <text evidence="9">Plasma membrane transporter mediating the uptake by cells of the water soluble vitamin B2/riboflavin that plays a key role in biochemical oxidation-reduction reactions of the carbohydrate, lipid, and amino acid metabolism.</text>
</comment>
<dbReference type="Pfam" id="PF06237">
    <property type="entry name" value="SLC52_ribofla_tr"/>
    <property type="match status" value="1"/>
</dbReference>
<gene>
    <name evidence="11" type="ORF">OVA965_LOCUS16699</name>
    <name evidence="12" type="ORF">TMI583_LOCUS16709</name>
</gene>
<feature type="compositionally biased region" description="Polar residues" evidence="10">
    <location>
        <begin position="331"/>
        <end position="343"/>
    </location>
</feature>
<dbReference type="GO" id="GO:0032217">
    <property type="term" value="F:riboflavin transmembrane transporter activity"/>
    <property type="evidence" value="ECO:0007669"/>
    <property type="project" value="UniProtKB-UniRule"/>
</dbReference>
<evidence type="ECO:0000256" key="7">
    <source>
        <dbReference type="ARBA" id="ARBA00022989"/>
    </source>
</evidence>
<evidence type="ECO:0000256" key="1">
    <source>
        <dbReference type="ARBA" id="ARBA00000215"/>
    </source>
</evidence>
<comment type="subcellular location">
    <subcellularLocation>
        <location evidence="2 9">Cell membrane</location>
        <topology evidence="2 9">Multi-pass membrane protein</topology>
    </subcellularLocation>
</comment>
<accession>A0A8S2JU21</accession>
<evidence type="ECO:0000313" key="11">
    <source>
        <dbReference type="EMBL" id="CAF1045438.1"/>
    </source>
</evidence>
<evidence type="ECO:0000313" key="13">
    <source>
        <dbReference type="Proteomes" id="UP000682733"/>
    </source>
</evidence>
<feature type="transmembrane region" description="Helical" evidence="9">
    <location>
        <begin position="158"/>
        <end position="179"/>
    </location>
</feature>
<feature type="region of interest" description="Disordered" evidence="10">
    <location>
        <begin position="309"/>
        <end position="343"/>
    </location>
</feature>
<dbReference type="AlphaFoldDB" id="A0A8S2JU21"/>
<reference evidence="12" key="1">
    <citation type="submission" date="2021-02" db="EMBL/GenBank/DDBJ databases">
        <authorList>
            <person name="Nowell W R."/>
        </authorList>
    </citation>
    <scope>NUCLEOTIDE SEQUENCE</scope>
</reference>
<evidence type="ECO:0000256" key="9">
    <source>
        <dbReference type="RuleBase" id="RU368035"/>
    </source>
</evidence>
<dbReference type="Proteomes" id="UP000677228">
    <property type="component" value="Unassembled WGS sequence"/>
</dbReference>